<keyword evidence="1" id="KW-1185">Reference proteome</keyword>
<protein>
    <submittedName>
        <fullName evidence="2">Uncharacterized protein</fullName>
    </submittedName>
</protein>
<dbReference type="WBParaSite" id="PgE320_g001_t01">
    <property type="protein sequence ID" value="PgE320_g001_t01"/>
    <property type="gene ID" value="PgE320_g001"/>
</dbReference>
<organism evidence="1 2">
    <name type="scientific">Parascaris univalens</name>
    <name type="common">Nematode worm</name>
    <dbReference type="NCBI Taxonomy" id="6257"/>
    <lineage>
        <taxon>Eukaryota</taxon>
        <taxon>Metazoa</taxon>
        <taxon>Ecdysozoa</taxon>
        <taxon>Nematoda</taxon>
        <taxon>Chromadorea</taxon>
        <taxon>Rhabditida</taxon>
        <taxon>Spirurina</taxon>
        <taxon>Ascaridomorpha</taxon>
        <taxon>Ascaridoidea</taxon>
        <taxon>Ascarididae</taxon>
        <taxon>Parascaris</taxon>
    </lineage>
</organism>
<name>A0A915A3G0_PARUN</name>
<evidence type="ECO:0000313" key="2">
    <source>
        <dbReference type="WBParaSite" id="PgE320_g001_t01"/>
    </source>
</evidence>
<proteinExistence type="predicted"/>
<dbReference type="Proteomes" id="UP000887569">
    <property type="component" value="Unplaced"/>
</dbReference>
<reference evidence="2" key="1">
    <citation type="submission" date="2022-11" db="UniProtKB">
        <authorList>
            <consortium name="WormBaseParasite"/>
        </authorList>
    </citation>
    <scope>IDENTIFICATION</scope>
</reference>
<accession>A0A915A3G0</accession>
<evidence type="ECO:0000313" key="1">
    <source>
        <dbReference type="Proteomes" id="UP000887569"/>
    </source>
</evidence>
<dbReference type="AlphaFoldDB" id="A0A915A3G0"/>
<sequence length="117" mass="13240">MTGGTMSTGIYLHRPLVPRELISRMRTKGAVFLNLVDFTRLINRKLLRADGTIIAFKEIKLHSQEGLIFTAIGEGTLQKPFTAIREGMLQKAFTVVREVDFSSDLSHDLECLYQRAE</sequence>